<evidence type="ECO:0000256" key="4">
    <source>
        <dbReference type="ARBA" id="ARBA00017993"/>
    </source>
</evidence>
<dbReference type="GO" id="GO:0008380">
    <property type="term" value="P:RNA splicing"/>
    <property type="evidence" value="ECO:0007669"/>
    <property type="project" value="UniProtKB-KW"/>
</dbReference>
<organism evidence="9">
    <name type="scientific">Cuerna arida</name>
    <dbReference type="NCBI Taxonomy" id="1464854"/>
    <lineage>
        <taxon>Eukaryota</taxon>
        <taxon>Metazoa</taxon>
        <taxon>Ecdysozoa</taxon>
        <taxon>Arthropoda</taxon>
        <taxon>Hexapoda</taxon>
        <taxon>Insecta</taxon>
        <taxon>Pterygota</taxon>
        <taxon>Neoptera</taxon>
        <taxon>Paraneoptera</taxon>
        <taxon>Hemiptera</taxon>
        <taxon>Auchenorrhyncha</taxon>
        <taxon>Membracoidea</taxon>
        <taxon>Cicadellidae</taxon>
        <taxon>Cicadellinae</taxon>
        <taxon>Proconiini</taxon>
        <taxon>Cuerna</taxon>
    </lineage>
</organism>
<evidence type="ECO:0000256" key="8">
    <source>
        <dbReference type="SAM" id="MobiDB-lite"/>
    </source>
</evidence>
<accession>A0A1B6GJQ9</accession>
<name>A0A1B6GJQ9_9HEMI</name>
<dbReference type="InterPro" id="IPR019532">
    <property type="entry name" value="Nucl_RNA-splicing_assoc_SR-25"/>
</dbReference>
<evidence type="ECO:0000256" key="6">
    <source>
        <dbReference type="ARBA" id="ARBA00023187"/>
    </source>
</evidence>
<feature type="region of interest" description="Disordered" evidence="8">
    <location>
        <begin position="1"/>
        <end position="86"/>
    </location>
</feature>
<comment type="similarity">
    <text evidence="3">Belongs to the ARL6IP4 family.</text>
</comment>
<feature type="compositionally biased region" description="Basic residues" evidence="8">
    <location>
        <begin position="28"/>
        <end position="43"/>
    </location>
</feature>
<dbReference type="EMBL" id="GECZ01007148">
    <property type="protein sequence ID" value="JAS62621.1"/>
    <property type="molecule type" value="Transcribed_RNA"/>
</dbReference>
<evidence type="ECO:0000256" key="5">
    <source>
        <dbReference type="ARBA" id="ARBA00022664"/>
    </source>
</evidence>
<sequence length="184" mass="21434">MEGNSSEGKITNTFLVSKHDSSKNSVVSKKRKKSRKESKKRKYSSSSGESEDESSVKKFKIKHKKCKKRHKHVKDKKNKTSKLKDVRLQKCDMKDIEEAIIGPDIPGDLLKKAQSMAPMSKEEWEKQQNTIRRVYDEETGRTRLIRGEGEIIEEIVSRERHKEINRQATRGDGEFFQSNLKKWI</sequence>
<keyword evidence="6" id="KW-0508">mRNA splicing</keyword>
<dbReference type="GO" id="GO:0005730">
    <property type="term" value="C:nucleolus"/>
    <property type="evidence" value="ECO:0007669"/>
    <property type="project" value="UniProtKB-SubCell"/>
</dbReference>
<gene>
    <name evidence="9" type="ORF">g.8354</name>
</gene>
<dbReference type="AlphaFoldDB" id="A0A1B6GJQ9"/>
<dbReference type="GO" id="GO:0006397">
    <property type="term" value="P:mRNA processing"/>
    <property type="evidence" value="ECO:0007669"/>
    <property type="project" value="UniProtKB-KW"/>
</dbReference>
<dbReference type="Pfam" id="PF10500">
    <property type="entry name" value="SR-25"/>
    <property type="match status" value="1"/>
</dbReference>
<feature type="compositionally biased region" description="Basic residues" evidence="8">
    <location>
        <begin position="57"/>
        <end position="81"/>
    </location>
</feature>
<evidence type="ECO:0000256" key="2">
    <source>
        <dbReference type="ARBA" id="ARBA00004604"/>
    </source>
</evidence>
<dbReference type="GO" id="GO:0016607">
    <property type="term" value="C:nuclear speck"/>
    <property type="evidence" value="ECO:0007669"/>
    <property type="project" value="UniProtKB-SubCell"/>
</dbReference>
<evidence type="ECO:0000256" key="3">
    <source>
        <dbReference type="ARBA" id="ARBA00006852"/>
    </source>
</evidence>
<reference evidence="9" key="1">
    <citation type="submission" date="2015-11" db="EMBL/GenBank/DDBJ databases">
        <title>De novo transcriptome assembly of four potential Pierce s Disease insect vectors from Arizona vineyards.</title>
        <authorList>
            <person name="Tassone E.E."/>
        </authorList>
    </citation>
    <scope>NUCLEOTIDE SEQUENCE</scope>
</reference>
<feature type="compositionally biased region" description="Polar residues" evidence="8">
    <location>
        <begin position="1"/>
        <end position="15"/>
    </location>
</feature>
<protein>
    <recommendedName>
        <fullName evidence="4">ADP-ribosylation factor-like protein 6-interacting protein 4</fullName>
    </recommendedName>
</protein>
<evidence type="ECO:0000313" key="9">
    <source>
        <dbReference type="EMBL" id="JAS62621.1"/>
    </source>
</evidence>
<comment type="subcellular location">
    <subcellularLocation>
        <location evidence="1">Nucleus speckle</location>
    </subcellularLocation>
    <subcellularLocation>
        <location evidence="2">Nucleus</location>
        <location evidence="2">Nucleolus</location>
    </subcellularLocation>
</comment>
<evidence type="ECO:0000256" key="1">
    <source>
        <dbReference type="ARBA" id="ARBA00004324"/>
    </source>
</evidence>
<keyword evidence="7" id="KW-0539">Nucleus</keyword>
<proteinExistence type="inferred from homology"/>
<keyword evidence="5" id="KW-0507">mRNA processing</keyword>
<evidence type="ECO:0000256" key="7">
    <source>
        <dbReference type="ARBA" id="ARBA00023242"/>
    </source>
</evidence>